<evidence type="ECO:0000256" key="3">
    <source>
        <dbReference type="SAM" id="Phobius"/>
    </source>
</evidence>
<reference evidence="5 6" key="1">
    <citation type="submission" date="2019-08" db="EMBL/GenBank/DDBJ databases">
        <title>Gluconobacter frateurii HD924 genome.</title>
        <authorList>
            <person name="Liu Y."/>
            <person name="Zhang P."/>
        </authorList>
    </citation>
    <scope>NUCLEOTIDE SEQUENCE [LARGE SCALE GENOMIC DNA]</scope>
    <source>
        <strain evidence="5 6">HD924</strain>
    </source>
</reference>
<dbReference type="GO" id="GO:0052621">
    <property type="term" value="F:diguanylate cyclase activity"/>
    <property type="evidence" value="ECO:0007669"/>
    <property type="project" value="UniProtKB-EC"/>
</dbReference>
<proteinExistence type="predicted"/>
<evidence type="ECO:0000313" key="6">
    <source>
        <dbReference type="Proteomes" id="UP000323560"/>
    </source>
</evidence>
<dbReference type="InterPro" id="IPR043128">
    <property type="entry name" value="Rev_trsase/Diguanyl_cyclase"/>
</dbReference>
<dbReference type="SUPFAM" id="SSF55073">
    <property type="entry name" value="Nucleotide cyclase"/>
    <property type="match status" value="1"/>
</dbReference>
<evidence type="ECO:0000256" key="2">
    <source>
        <dbReference type="ARBA" id="ARBA00034247"/>
    </source>
</evidence>
<feature type="domain" description="GGDEF" evidence="4">
    <location>
        <begin position="333"/>
        <end position="468"/>
    </location>
</feature>
<evidence type="ECO:0000256" key="1">
    <source>
        <dbReference type="ARBA" id="ARBA00012528"/>
    </source>
</evidence>
<feature type="transmembrane region" description="Helical" evidence="3">
    <location>
        <begin position="266"/>
        <end position="288"/>
    </location>
</feature>
<sequence>MFSRIAKNYFPALVVAGVVFFAAVTGIYSRHFGQLAQIWPANALLLWLMITYPRFARASGWLGACTGYFLAGWVMNDTLIINVWLGAANLAGVGVGYILFKALKRDNEGLIGPKSVLYLLLICSGAAGASALVGTGLSKPLPGSTAWSRFILWFSSELNRHLVLLPVCFAGWEWFSKQRLSHWRSIFNIWKVNIAPAGSLAASVGLAAITGGPGAIAFPVPALLWCALSYTVLPLCLIVLVFNATVMGMVETGILHFDQMNQRTGVIVSFRLGLSFLVLGPLTVTAIMTTQRALVERLNQSVTWDSLTKVLSRQAYLEQSLSFIENGKQGHTPSIAILMLDIDHFKRINDTYGHLIGDSALVAVAEAMSSLLSEGQICGRLGGEEFALTLSGLTLEEAVCFAEKIRLAVEKISIPLNEDIFIQMTVSIGLAFHPFADDVRLRVLLAQADAALYQAKANGRNRVELSPFLSGQGKMNPSAVL</sequence>
<accession>A0AAP9ETU8</accession>
<dbReference type="EC" id="2.7.7.65" evidence="1"/>
<dbReference type="Proteomes" id="UP000323560">
    <property type="component" value="Chromosome"/>
</dbReference>
<name>A0AAP9ETU8_GLUTH</name>
<dbReference type="EMBL" id="CP043043">
    <property type="protein sequence ID" value="QEH97333.1"/>
    <property type="molecule type" value="Genomic_DNA"/>
</dbReference>
<dbReference type="GO" id="GO:0005886">
    <property type="term" value="C:plasma membrane"/>
    <property type="evidence" value="ECO:0007669"/>
    <property type="project" value="TreeGrafter"/>
</dbReference>
<dbReference type="Gene3D" id="3.30.70.270">
    <property type="match status" value="1"/>
</dbReference>
<evidence type="ECO:0000259" key="4">
    <source>
        <dbReference type="PROSITE" id="PS50887"/>
    </source>
</evidence>
<dbReference type="Pfam" id="PF00990">
    <property type="entry name" value="GGDEF"/>
    <property type="match status" value="1"/>
</dbReference>
<dbReference type="AlphaFoldDB" id="A0AAP9ETU8"/>
<feature type="transmembrane region" description="Helical" evidence="3">
    <location>
        <begin position="195"/>
        <end position="216"/>
    </location>
</feature>
<organism evidence="5 6">
    <name type="scientific">Gluconobacter thailandicus</name>
    <dbReference type="NCBI Taxonomy" id="257438"/>
    <lineage>
        <taxon>Bacteria</taxon>
        <taxon>Pseudomonadati</taxon>
        <taxon>Pseudomonadota</taxon>
        <taxon>Alphaproteobacteria</taxon>
        <taxon>Acetobacterales</taxon>
        <taxon>Acetobacteraceae</taxon>
        <taxon>Gluconobacter</taxon>
    </lineage>
</organism>
<gene>
    <name evidence="5" type="ORF">FXF46_14530</name>
</gene>
<dbReference type="InterPro" id="IPR029787">
    <property type="entry name" value="Nucleotide_cyclase"/>
</dbReference>
<dbReference type="PANTHER" id="PTHR45138">
    <property type="entry name" value="REGULATORY COMPONENTS OF SENSORY TRANSDUCTION SYSTEM"/>
    <property type="match status" value="1"/>
</dbReference>
<dbReference type="InterPro" id="IPR000160">
    <property type="entry name" value="GGDEF_dom"/>
</dbReference>
<feature type="transmembrane region" description="Helical" evidence="3">
    <location>
        <begin position="81"/>
        <end position="103"/>
    </location>
</feature>
<comment type="catalytic activity">
    <reaction evidence="2">
        <text>2 GTP = 3',3'-c-di-GMP + 2 diphosphate</text>
        <dbReference type="Rhea" id="RHEA:24898"/>
        <dbReference type="ChEBI" id="CHEBI:33019"/>
        <dbReference type="ChEBI" id="CHEBI:37565"/>
        <dbReference type="ChEBI" id="CHEBI:58805"/>
        <dbReference type="EC" id="2.7.7.65"/>
    </reaction>
</comment>
<feature type="transmembrane region" description="Helical" evidence="3">
    <location>
        <begin position="222"/>
        <end position="246"/>
    </location>
</feature>
<dbReference type="GO" id="GO:0043709">
    <property type="term" value="P:cell adhesion involved in single-species biofilm formation"/>
    <property type="evidence" value="ECO:0007669"/>
    <property type="project" value="TreeGrafter"/>
</dbReference>
<feature type="transmembrane region" description="Helical" evidence="3">
    <location>
        <begin position="9"/>
        <end position="28"/>
    </location>
</feature>
<dbReference type="PROSITE" id="PS50887">
    <property type="entry name" value="GGDEF"/>
    <property type="match status" value="1"/>
</dbReference>
<dbReference type="CDD" id="cd01949">
    <property type="entry name" value="GGDEF"/>
    <property type="match status" value="1"/>
</dbReference>
<dbReference type="FunFam" id="3.30.70.270:FF:000001">
    <property type="entry name" value="Diguanylate cyclase domain protein"/>
    <property type="match status" value="1"/>
</dbReference>
<dbReference type="InterPro" id="IPR050469">
    <property type="entry name" value="Diguanylate_Cyclase"/>
</dbReference>
<keyword evidence="3" id="KW-1133">Transmembrane helix</keyword>
<keyword evidence="3" id="KW-0472">Membrane</keyword>
<evidence type="ECO:0000313" key="5">
    <source>
        <dbReference type="EMBL" id="QEH97333.1"/>
    </source>
</evidence>
<protein>
    <recommendedName>
        <fullName evidence="1">diguanylate cyclase</fullName>
        <ecNumber evidence="1">2.7.7.65</ecNumber>
    </recommendedName>
</protein>
<dbReference type="GO" id="GO:1902201">
    <property type="term" value="P:negative regulation of bacterial-type flagellum-dependent cell motility"/>
    <property type="evidence" value="ECO:0007669"/>
    <property type="project" value="TreeGrafter"/>
</dbReference>
<keyword evidence="3" id="KW-0812">Transmembrane</keyword>
<dbReference type="PANTHER" id="PTHR45138:SF9">
    <property type="entry name" value="DIGUANYLATE CYCLASE DGCM-RELATED"/>
    <property type="match status" value="1"/>
</dbReference>
<dbReference type="SMART" id="SM00267">
    <property type="entry name" value="GGDEF"/>
    <property type="match status" value="1"/>
</dbReference>
<feature type="transmembrane region" description="Helical" evidence="3">
    <location>
        <begin position="115"/>
        <end position="138"/>
    </location>
</feature>
<dbReference type="KEGG" id="gti:FXF46_14530"/>
<dbReference type="RefSeq" id="WP_148620989.1">
    <property type="nucleotide sequence ID" value="NZ_CP043043.1"/>
</dbReference>
<dbReference type="NCBIfam" id="TIGR00254">
    <property type="entry name" value="GGDEF"/>
    <property type="match status" value="1"/>
</dbReference>